<gene>
    <name evidence="2" type="ORF">ROG8370_01520</name>
</gene>
<dbReference type="EC" id="3.2.1.78" evidence="2"/>
<dbReference type="SUPFAM" id="SSF51445">
    <property type="entry name" value="(Trans)glycosidases"/>
    <property type="match status" value="1"/>
</dbReference>
<evidence type="ECO:0000313" key="2">
    <source>
        <dbReference type="EMBL" id="SLN36728.1"/>
    </source>
</evidence>
<dbReference type="OrthoDB" id="9816550at2"/>
<evidence type="ECO:0000256" key="1">
    <source>
        <dbReference type="SAM" id="MobiDB-lite"/>
    </source>
</evidence>
<dbReference type="GO" id="GO:0016985">
    <property type="term" value="F:mannan endo-1,4-beta-mannosidase activity"/>
    <property type="evidence" value="ECO:0007669"/>
    <property type="project" value="UniProtKB-EC"/>
</dbReference>
<dbReference type="EMBL" id="FWFJ01000011">
    <property type="protein sequence ID" value="SLN36728.1"/>
    <property type="molecule type" value="Genomic_DNA"/>
</dbReference>
<evidence type="ECO:0000313" key="3">
    <source>
        <dbReference type="Proteomes" id="UP000194012"/>
    </source>
</evidence>
<organism evidence="2 3">
    <name type="scientific">Roseovarius gaetbuli</name>
    <dbReference type="NCBI Taxonomy" id="1356575"/>
    <lineage>
        <taxon>Bacteria</taxon>
        <taxon>Pseudomonadati</taxon>
        <taxon>Pseudomonadota</taxon>
        <taxon>Alphaproteobacteria</taxon>
        <taxon>Rhodobacterales</taxon>
        <taxon>Roseobacteraceae</taxon>
        <taxon>Roseovarius</taxon>
    </lineage>
</organism>
<keyword evidence="3" id="KW-1185">Reference proteome</keyword>
<dbReference type="InterPro" id="IPR017853">
    <property type="entry name" value="GH"/>
</dbReference>
<proteinExistence type="predicted"/>
<dbReference type="RefSeq" id="WP_085826465.1">
    <property type="nucleotide sequence ID" value="NZ_FWFJ01000011.1"/>
</dbReference>
<dbReference type="AlphaFoldDB" id="A0A1X6Z0L8"/>
<reference evidence="3" key="1">
    <citation type="submission" date="2017-03" db="EMBL/GenBank/DDBJ databases">
        <authorList>
            <person name="Rodrigo-Torres L."/>
            <person name="Arahal R.D."/>
            <person name="Lucena T."/>
        </authorList>
    </citation>
    <scope>NUCLEOTIDE SEQUENCE [LARGE SCALE GENOMIC DNA]</scope>
    <source>
        <strain evidence="3">CECT 8370</strain>
    </source>
</reference>
<keyword evidence="2" id="KW-0378">Hydrolase</keyword>
<keyword evidence="2" id="KW-0326">Glycosidase</keyword>
<feature type="region of interest" description="Disordered" evidence="1">
    <location>
        <begin position="543"/>
        <end position="562"/>
    </location>
</feature>
<accession>A0A1X6Z0L8</accession>
<protein>
    <submittedName>
        <fullName evidence="2">Mannan endo-1,4-beta-mannosidase A and B</fullName>
        <ecNumber evidence="2">3.2.1.78</ecNumber>
    </submittedName>
</protein>
<dbReference type="Proteomes" id="UP000194012">
    <property type="component" value="Unassembled WGS sequence"/>
</dbReference>
<dbReference type="Gene3D" id="3.20.20.80">
    <property type="entry name" value="Glycosidases"/>
    <property type="match status" value="1"/>
</dbReference>
<sequence length="562" mass="62129">MDQDHDESLLWHLKVPRGYTSKVAPDKLVFPGDSMINTPTPPATHTAVDLEGYVDCWITDMECATSLRPKLYGFDYGRVADIVEASLGMVDGVERFEKRLITTIPQTQRAGTPSIPSEKAMMKDLMLSAYAKGGKVCLSYHMLNPFLTPADNSGGADPLRYHASLDETHLDSAQFQTEFAAQSGTVDRGSREMGRFLDDLLGHAMADGKDIYVRLLHEPKIDYFWWGEADGHNANAYMANFISLWNAMVAAILDEIDEDRRARVKFVFCMNGKPTTGEFEDDLDRYFPTGAASAALSAFLNSIAVLGLDYYEEPGKDPTASHLADQYDRLVAKVAAVNAAFGLEWGHALTEVGIRTAFKGKLYGEYNSGLSILTNEEKEWPADKRTFFNDVVFALAKRASSKWVMFWVNRLGNSAFSALTPSTAIGATLRYGETDVFTHAEGQFFYPMLPSEPFSIETYQQGFVDAAGVQQKTFVKIAATDPALLDQIPGALQDGRRTSQAKAYQDAVTDFFRLVPTYIKTLNASGVLAVEAYQRGTLSRPFFSQSPVPPDPNAPDIIFDTL</sequence>
<name>A0A1X6Z0L8_9RHOB</name>